<accession>A0A182RKQ2</accession>
<dbReference type="GO" id="GO:0000171">
    <property type="term" value="F:ribonuclease MRP activity"/>
    <property type="evidence" value="ECO:0007669"/>
    <property type="project" value="TreeGrafter"/>
</dbReference>
<reference evidence="1" key="1">
    <citation type="submission" date="2020-05" db="UniProtKB">
        <authorList>
            <consortium name="EnsemblMetazoa"/>
        </authorList>
    </citation>
    <scope>IDENTIFICATION</scope>
    <source>
        <strain evidence="1">FUMOZ</strain>
    </source>
</reference>
<proteinExistence type="predicted"/>
<dbReference type="GO" id="GO:0030681">
    <property type="term" value="C:multimeric ribonuclease P complex"/>
    <property type="evidence" value="ECO:0007669"/>
    <property type="project" value="TreeGrafter"/>
</dbReference>
<dbReference type="GO" id="GO:0004526">
    <property type="term" value="F:ribonuclease P activity"/>
    <property type="evidence" value="ECO:0007669"/>
    <property type="project" value="TreeGrafter"/>
</dbReference>
<evidence type="ECO:0000313" key="1">
    <source>
        <dbReference type="EnsemblMetazoa" id="AFUN006820-PA"/>
    </source>
</evidence>
<dbReference type="PANTHER" id="PTHR15396:SF1">
    <property type="entry name" value="RIBONUCLEASE P PROTEIN SUBUNIT P40"/>
    <property type="match status" value="1"/>
</dbReference>
<dbReference type="VEuPathDB" id="VectorBase:AFUN006820"/>
<dbReference type="GO" id="GO:0001682">
    <property type="term" value="P:tRNA 5'-leader removal"/>
    <property type="evidence" value="ECO:0007669"/>
    <property type="project" value="InterPro"/>
</dbReference>
<name>A0A182RKQ2_ANOFN</name>
<dbReference type="GO" id="GO:0000172">
    <property type="term" value="C:ribonuclease MRP complex"/>
    <property type="evidence" value="ECO:0007669"/>
    <property type="project" value="TreeGrafter"/>
</dbReference>
<dbReference type="GO" id="GO:0000447">
    <property type="term" value="P:endonucleolytic cleavage in ITS1 to separate SSU-rRNA from 5.8S rRNA and LSU-rRNA from tricistronic rRNA transcript (SSU-rRNA, 5.8S rRNA, LSU-rRNA)"/>
    <property type="evidence" value="ECO:0007669"/>
    <property type="project" value="TreeGrafter"/>
</dbReference>
<sequence length="369" mass="41894">MLCPELWKFPTPNYTVERIVSPSWNKMKNMGKIRKELETYPLKRMVSVVIPGNEPQCLVGLEADFSVDSCTLYRVRQFPVMELLKKEFIDAFIKRGTLYAVSTNAKIECEDCAAITPSGELIMSLHRETKQKLQGSFHTNVQSRNGEKCVIKIDLKSENAREQLKEAMITFDITLRWVPPDNNYTNANTGMEGKVCGSSIAKYLRDIRKLNVENVAAGCKKVMRYDEPIPAMKVNDLSSDETGETTSTNDELLEYIGMLALDCTTMPIEYVSSYMVDEPQQTHDTVSVFHRDGLITAEEIERSIMRLVDLVEECHNIPWVGLHVQGFSNVPLNIASQGENGIYWDYDSAYTIVITKQNLLWSKTFGTGW</sequence>
<dbReference type="Pfam" id="PF08584">
    <property type="entry name" value="Ribonuc_P_40"/>
    <property type="match status" value="1"/>
</dbReference>
<dbReference type="VEuPathDB" id="VectorBase:AFUN2_013546"/>
<organism evidence="1">
    <name type="scientific">Anopheles funestus</name>
    <name type="common">African malaria mosquito</name>
    <dbReference type="NCBI Taxonomy" id="62324"/>
    <lineage>
        <taxon>Eukaryota</taxon>
        <taxon>Metazoa</taxon>
        <taxon>Ecdysozoa</taxon>
        <taxon>Arthropoda</taxon>
        <taxon>Hexapoda</taxon>
        <taxon>Insecta</taxon>
        <taxon>Pterygota</taxon>
        <taxon>Neoptera</taxon>
        <taxon>Endopterygota</taxon>
        <taxon>Diptera</taxon>
        <taxon>Nematocera</taxon>
        <taxon>Culicoidea</taxon>
        <taxon>Culicidae</taxon>
        <taxon>Anophelinae</taxon>
        <taxon>Anopheles</taxon>
    </lineage>
</organism>
<dbReference type="STRING" id="62324.A0A182RKQ2"/>
<dbReference type="PANTHER" id="PTHR15396">
    <property type="entry name" value="RIBONUCLEASE P PROTEIN SUBUNIT P40"/>
    <property type="match status" value="1"/>
</dbReference>
<dbReference type="EnsemblMetazoa" id="AFUN006820-RA">
    <property type="protein sequence ID" value="AFUN006820-PA"/>
    <property type="gene ID" value="AFUN006820"/>
</dbReference>
<protein>
    <submittedName>
        <fullName evidence="1">Uncharacterized protein</fullName>
    </submittedName>
</protein>
<dbReference type="AlphaFoldDB" id="A0A182RKQ2"/>
<dbReference type="InterPro" id="IPR013893">
    <property type="entry name" value="RNase_P_Rpp40"/>
</dbReference>